<dbReference type="InterPro" id="IPR000873">
    <property type="entry name" value="AMP-dep_synth/lig_dom"/>
</dbReference>
<name>A0A7W8B6V1_STRST</name>
<protein>
    <submittedName>
        <fullName evidence="4">Non-ribosomal peptide synthetase component F</fullName>
    </submittedName>
</protein>
<keyword evidence="5" id="KW-1185">Reference proteome</keyword>
<evidence type="ECO:0000256" key="2">
    <source>
        <dbReference type="ARBA" id="ARBA00022553"/>
    </source>
</evidence>
<feature type="domain" description="AMP-dependent synthetase/ligase" evidence="3">
    <location>
        <begin position="3"/>
        <end position="117"/>
    </location>
</feature>
<sequence length="162" mass="17441">MLQAFLRYTEATGTAGHLTSLRRVFSSGEALPTGAVRSFTDFLGDRTGLINLYGPTEAAVDVSHFDCAGLDAHRLSPIGRPIDNIRLYVLTKAGTEVPVGTPGELHIAGTGLARGYLGAEELTKEQFQPDTVAGSGRMYRTGDLVRRLDSGDIEYLGRRDAQ</sequence>
<dbReference type="Proteomes" id="UP000549009">
    <property type="component" value="Unassembled WGS sequence"/>
</dbReference>
<dbReference type="Gene3D" id="3.40.50.12780">
    <property type="entry name" value="N-terminal domain of ligase-like"/>
    <property type="match status" value="1"/>
</dbReference>
<evidence type="ECO:0000259" key="3">
    <source>
        <dbReference type="Pfam" id="PF00501"/>
    </source>
</evidence>
<gene>
    <name evidence="4" type="ORF">FHS40_009057</name>
</gene>
<dbReference type="SUPFAM" id="SSF56801">
    <property type="entry name" value="Acetyl-CoA synthetase-like"/>
    <property type="match status" value="1"/>
</dbReference>
<evidence type="ECO:0000313" key="4">
    <source>
        <dbReference type="EMBL" id="MBB5109927.1"/>
    </source>
</evidence>
<evidence type="ECO:0000313" key="5">
    <source>
        <dbReference type="Proteomes" id="UP000549009"/>
    </source>
</evidence>
<keyword evidence="2" id="KW-0597">Phosphoprotein</keyword>
<dbReference type="InterPro" id="IPR042099">
    <property type="entry name" value="ANL_N_sf"/>
</dbReference>
<dbReference type="RefSeq" id="WP_184926979.1">
    <property type="nucleotide sequence ID" value="NZ_BMSQ01000048.1"/>
</dbReference>
<accession>A0A7W8B6V1</accession>
<evidence type="ECO:0000256" key="1">
    <source>
        <dbReference type="ARBA" id="ARBA00022450"/>
    </source>
</evidence>
<dbReference type="EMBL" id="JACHJD010000047">
    <property type="protein sequence ID" value="MBB5109927.1"/>
    <property type="molecule type" value="Genomic_DNA"/>
</dbReference>
<dbReference type="PANTHER" id="PTHR44845">
    <property type="entry name" value="CARRIER DOMAIN-CONTAINING PROTEIN"/>
    <property type="match status" value="1"/>
</dbReference>
<comment type="caution">
    <text evidence="4">The sequence shown here is derived from an EMBL/GenBank/DDBJ whole genome shotgun (WGS) entry which is preliminary data.</text>
</comment>
<dbReference type="AlphaFoldDB" id="A0A7W8B6V1"/>
<organism evidence="4 5">
    <name type="scientific">Streptomyces spectabilis</name>
    <dbReference type="NCBI Taxonomy" id="68270"/>
    <lineage>
        <taxon>Bacteria</taxon>
        <taxon>Bacillati</taxon>
        <taxon>Actinomycetota</taxon>
        <taxon>Actinomycetes</taxon>
        <taxon>Kitasatosporales</taxon>
        <taxon>Streptomycetaceae</taxon>
        <taxon>Streptomyces</taxon>
    </lineage>
</organism>
<keyword evidence="1" id="KW-0596">Phosphopantetheine</keyword>
<dbReference type="Pfam" id="PF00501">
    <property type="entry name" value="AMP-binding"/>
    <property type="match status" value="1"/>
</dbReference>
<dbReference type="PANTHER" id="PTHR44845:SF7">
    <property type="entry name" value="PLIPASTATIN SYNTHASE SUBUNIT D"/>
    <property type="match status" value="1"/>
</dbReference>
<reference evidence="4 5" key="1">
    <citation type="submission" date="2020-08" db="EMBL/GenBank/DDBJ databases">
        <title>Genomic Encyclopedia of Type Strains, Phase III (KMG-III): the genomes of soil and plant-associated and newly described type strains.</title>
        <authorList>
            <person name="Whitman W."/>
        </authorList>
    </citation>
    <scope>NUCLEOTIDE SEQUENCE [LARGE SCALE GENOMIC DNA]</scope>
    <source>
        <strain evidence="4 5">CECT 3146</strain>
    </source>
</reference>
<proteinExistence type="predicted"/>